<dbReference type="AlphaFoldDB" id="A0A5B8UMP8"/>
<keyword evidence="13" id="KW-1185">Reference proteome</keyword>
<evidence type="ECO:0000313" key="12">
    <source>
        <dbReference type="EMBL" id="QEC57833.1"/>
    </source>
</evidence>
<dbReference type="SUPFAM" id="SSF103365">
    <property type="entry name" value="Hypothetical protein PH1602"/>
    <property type="match status" value="1"/>
</dbReference>
<evidence type="ECO:0000256" key="4">
    <source>
        <dbReference type="ARBA" id="ARBA00022741"/>
    </source>
</evidence>
<accession>A0A5B8UMP8</accession>
<evidence type="ECO:0000256" key="7">
    <source>
        <dbReference type="ARBA" id="ARBA00023211"/>
    </source>
</evidence>
<dbReference type="Pfam" id="PF01139">
    <property type="entry name" value="RtcB"/>
    <property type="match status" value="1"/>
</dbReference>
<dbReference type="GO" id="GO:0006396">
    <property type="term" value="P:RNA processing"/>
    <property type="evidence" value="ECO:0007669"/>
    <property type="project" value="InterPro"/>
</dbReference>
<dbReference type="InterPro" id="IPR036025">
    <property type="entry name" value="RtcB-like_sf"/>
</dbReference>
<feature type="binding site" evidence="10">
    <location>
        <begin position="370"/>
        <end position="373"/>
    </location>
    <ligand>
        <name>GMP</name>
        <dbReference type="ChEBI" id="CHEBI:58115"/>
    </ligand>
</feature>
<comment type="cofactor">
    <cofactor evidence="11">
        <name>Mn(2+)</name>
        <dbReference type="ChEBI" id="CHEBI:29035"/>
    </cofactor>
    <text evidence="11">Binds 2 manganese ions per subunit.</text>
</comment>
<protein>
    <recommendedName>
        <fullName evidence="1">3'-phosphate/5'-hydroxy nucleic acid ligase</fullName>
        <ecNumber evidence="1">6.5.1.8</ecNumber>
    </recommendedName>
</protein>
<dbReference type="Gene3D" id="3.90.1860.10">
    <property type="entry name" value="tRNA-splicing ligase RtcB"/>
    <property type="match status" value="1"/>
</dbReference>
<feature type="binding site" evidence="10">
    <location>
        <begin position="394"/>
        <end position="397"/>
    </location>
    <ligand>
        <name>GMP</name>
        <dbReference type="ChEBI" id="CHEBI:58115"/>
    </ligand>
</feature>
<dbReference type="EC" id="6.5.1.8" evidence="1"/>
<evidence type="ECO:0000256" key="1">
    <source>
        <dbReference type="ARBA" id="ARBA00012726"/>
    </source>
</evidence>
<feature type="binding site" evidence="11">
    <location>
        <position position="338"/>
    </location>
    <ligand>
        <name>Mn(2+)</name>
        <dbReference type="ChEBI" id="CHEBI:29035"/>
        <label>2</label>
    </ligand>
</feature>
<dbReference type="PANTHER" id="PTHR43749:SF2">
    <property type="entry name" value="RNA-SPLICING LIGASE RTCB"/>
    <property type="match status" value="1"/>
</dbReference>
<evidence type="ECO:0000256" key="5">
    <source>
        <dbReference type="ARBA" id="ARBA00022800"/>
    </source>
</evidence>
<feature type="binding site" evidence="10">
    <location>
        <begin position="338"/>
        <end position="339"/>
    </location>
    <ligand>
        <name>GMP</name>
        <dbReference type="ChEBI" id="CHEBI:58115"/>
    </ligand>
</feature>
<dbReference type="GO" id="GO:0042245">
    <property type="term" value="P:RNA repair"/>
    <property type="evidence" value="ECO:0007669"/>
    <property type="project" value="UniProtKB-KW"/>
</dbReference>
<dbReference type="RefSeq" id="WP_146790563.1">
    <property type="nucleotide sequence ID" value="NZ_BAABIO010000003.1"/>
</dbReference>
<dbReference type="Proteomes" id="UP000321204">
    <property type="component" value="Chromosome"/>
</dbReference>
<keyword evidence="4 10" id="KW-0547">Nucleotide-binding</keyword>
<evidence type="ECO:0000313" key="13">
    <source>
        <dbReference type="Proteomes" id="UP000321204"/>
    </source>
</evidence>
<keyword evidence="5" id="KW-0692">RNA repair</keyword>
<dbReference type="GO" id="GO:0003909">
    <property type="term" value="F:DNA ligase activity"/>
    <property type="evidence" value="ECO:0007669"/>
    <property type="project" value="TreeGrafter"/>
</dbReference>
<reference evidence="12 13" key="1">
    <citation type="journal article" date="2015" name="Int. J. Syst. Evol. Microbiol.">
        <title>Flavisolibacter ginsenosidimutans sp. nov., with ginsenoside-converting activity isolated from soil used for cultivating ginseng.</title>
        <authorList>
            <person name="Zhao Y."/>
            <person name="Liu Q."/>
            <person name="Kang M.S."/>
            <person name="Jin F."/>
            <person name="Yu H."/>
            <person name="Im W.T."/>
        </authorList>
    </citation>
    <scope>NUCLEOTIDE SEQUENCE [LARGE SCALE GENOMIC DNA]</scope>
    <source>
        <strain evidence="12 13">Gsoil 636</strain>
    </source>
</reference>
<evidence type="ECO:0000256" key="8">
    <source>
        <dbReference type="ARBA" id="ARBA00047746"/>
    </source>
</evidence>
<keyword evidence="7 11" id="KW-0464">Manganese</keyword>
<dbReference type="InterPro" id="IPR001233">
    <property type="entry name" value="RtcB"/>
</dbReference>
<dbReference type="InterPro" id="IPR052915">
    <property type="entry name" value="RtcB-like"/>
</dbReference>
<dbReference type="GO" id="GO:0006281">
    <property type="term" value="P:DNA repair"/>
    <property type="evidence" value="ECO:0007669"/>
    <property type="project" value="TreeGrafter"/>
</dbReference>
<dbReference type="PANTHER" id="PTHR43749">
    <property type="entry name" value="RNA-SPLICING LIGASE RTCB"/>
    <property type="match status" value="1"/>
</dbReference>
<dbReference type="KEGG" id="fgg:FSB75_18630"/>
<feature type="binding site" evidence="11">
    <location>
        <position position="256"/>
    </location>
    <ligand>
        <name>Mn(2+)</name>
        <dbReference type="ChEBI" id="CHEBI:29035"/>
        <label>2</label>
    </ligand>
</feature>
<evidence type="ECO:0000256" key="2">
    <source>
        <dbReference type="ARBA" id="ARBA00022598"/>
    </source>
</evidence>
<keyword evidence="3 11" id="KW-0479">Metal-binding</keyword>
<feature type="active site" description="GMP-histidine intermediate" evidence="9">
    <location>
        <position position="394"/>
    </location>
</feature>
<evidence type="ECO:0000256" key="6">
    <source>
        <dbReference type="ARBA" id="ARBA00023134"/>
    </source>
</evidence>
<dbReference type="OrthoDB" id="9802323at2"/>
<keyword evidence="2" id="KW-0436">Ligase</keyword>
<evidence type="ECO:0000256" key="9">
    <source>
        <dbReference type="PIRSR" id="PIRSR601233-1"/>
    </source>
</evidence>
<dbReference type="GO" id="GO:0005525">
    <property type="term" value="F:GTP binding"/>
    <property type="evidence" value="ECO:0007669"/>
    <property type="project" value="UniProtKB-KW"/>
</dbReference>
<proteinExistence type="predicted"/>
<comment type="catalytic activity">
    <reaction evidence="8">
        <text>a 3'-end 3'-phospho-ribonucleotide-RNA + a 5'-end dephospho-ribonucleoside-RNA + GTP = a ribonucleotidyl-ribonucleotide-RNA + GMP + diphosphate</text>
        <dbReference type="Rhea" id="RHEA:68076"/>
        <dbReference type="Rhea" id="RHEA-COMP:10463"/>
        <dbReference type="Rhea" id="RHEA-COMP:13936"/>
        <dbReference type="Rhea" id="RHEA-COMP:17355"/>
        <dbReference type="ChEBI" id="CHEBI:33019"/>
        <dbReference type="ChEBI" id="CHEBI:37565"/>
        <dbReference type="ChEBI" id="CHEBI:58115"/>
        <dbReference type="ChEBI" id="CHEBI:83062"/>
        <dbReference type="ChEBI" id="CHEBI:138284"/>
        <dbReference type="ChEBI" id="CHEBI:173118"/>
        <dbReference type="EC" id="6.5.1.8"/>
    </reaction>
</comment>
<feature type="binding site" evidence="11">
    <location>
        <position position="227"/>
    </location>
    <ligand>
        <name>Mn(2+)</name>
        <dbReference type="ChEBI" id="CHEBI:29035"/>
        <label>1</label>
    </ligand>
</feature>
<organism evidence="12 13">
    <name type="scientific">Flavisolibacter ginsenosidimutans</name>
    <dbReference type="NCBI Taxonomy" id="661481"/>
    <lineage>
        <taxon>Bacteria</taxon>
        <taxon>Pseudomonadati</taxon>
        <taxon>Bacteroidota</taxon>
        <taxon>Chitinophagia</taxon>
        <taxon>Chitinophagales</taxon>
        <taxon>Chitinophagaceae</taxon>
        <taxon>Flavisolibacter</taxon>
    </lineage>
</organism>
<evidence type="ECO:0000256" key="11">
    <source>
        <dbReference type="PIRSR" id="PIRSR601233-3"/>
    </source>
</evidence>
<sequence length="488" mass="53090">MPRLQLTGKELRAIGYPQGPVISLAMNIMEKNFRHLAKTDALEILSSILQSPNQYAHDGVLNKIAEALLPKPKAGGDELPLAEKGIDFNVFGAGGIEQGALHQMYTATKLPVAVAGALMPDAHHGYGLPIGGVLATENAVIPYGVGVDIGCRMCLSIFDINPKELADREHFFTRELNEATLFGSGSTFQKAADHEVMYRKEFDELGLLKGLQDRAWKQLGSSGSGNHFVEWGIVEIKEKDQVLGVEAGTYVGLLSHSGSRALGANVANHYTKVAKEKRRLPGDAVNLAWLSLDEQEGVEYWMAMNLAGDYASACHHVIHEKIAKQLGRKPLKMVENHHNFAWKENREGKEVIVHRKGATPAGKDVLGIIPGSMAAPGFVVKGKGEMSSVNSASHGAGRKMSRTAALKTVTHKELNEVLAKQGVKLLGGGLDEAPFAYKDIHEVMKAQSSLVETVGVFFPKIVKMDGAQPKRWKKKNRDENSRDLLMGE</sequence>
<keyword evidence="6 10" id="KW-0342">GTP-binding</keyword>
<gene>
    <name evidence="12" type="ORF">FSB75_18630</name>
</gene>
<dbReference type="EMBL" id="CP042433">
    <property type="protein sequence ID" value="QEC57833.1"/>
    <property type="molecule type" value="Genomic_DNA"/>
</dbReference>
<feature type="binding site" evidence="10">
    <location>
        <begin position="226"/>
        <end position="230"/>
    </location>
    <ligand>
        <name>GMP</name>
        <dbReference type="ChEBI" id="CHEBI:58115"/>
    </ligand>
</feature>
<name>A0A5B8UMP8_9BACT</name>
<evidence type="ECO:0000256" key="10">
    <source>
        <dbReference type="PIRSR" id="PIRSR601233-2"/>
    </source>
</evidence>
<feature type="binding site" evidence="11">
    <location>
        <position position="148"/>
    </location>
    <ligand>
        <name>Mn(2+)</name>
        <dbReference type="ChEBI" id="CHEBI:29035"/>
        <label>1</label>
    </ligand>
</feature>
<dbReference type="GO" id="GO:0030145">
    <property type="term" value="F:manganese ion binding"/>
    <property type="evidence" value="ECO:0007669"/>
    <property type="project" value="TreeGrafter"/>
</dbReference>
<evidence type="ECO:0000256" key="3">
    <source>
        <dbReference type="ARBA" id="ARBA00022723"/>
    </source>
</evidence>
<dbReference type="GO" id="GO:0170057">
    <property type="term" value="F:RNA ligase (GTP) activity"/>
    <property type="evidence" value="ECO:0007669"/>
    <property type="project" value="UniProtKB-EC"/>
</dbReference>